<keyword evidence="4" id="KW-1185">Reference proteome</keyword>
<dbReference type="GO" id="GO:0008146">
    <property type="term" value="F:sulfotransferase activity"/>
    <property type="evidence" value="ECO:0007669"/>
    <property type="project" value="InterPro"/>
</dbReference>
<reference evidence="5" key="1">
    <citation type="submission" date="2025-08" db="UniProtKB">
        <authorList>
            <consortium name="RefSeq"/>
        </authorList>
    </citation>
    <scope>IDENTIFICATION</scope>
</reference>
<sequence length="338" mass="38758">MAASQIGACLTPSSEGQRTLVSKRPLYYEIDGFRLSEPFGVDRFRGAVQYKPTPDDVFIVTYPKCGTTWLQEICYLIYNDGNPPENQLKRLIDTPFLEMIGPECIAQMKKPGAVKSHLPFDRMPYSPHAKYIYAIRNPKDCVVSFFYHTSQVYPGYQFADGTFAEFFDLFMKGQTDFGDYFDHVCSWLRQRGRENIHFIYFEDVKKKGSEEILKLGRFLGNDLEAKLKTQGLLEKVLERSSIKTMKEGLKDFALNKDDPSLPEGLRAFAESNEVKTASGSTSALKFDSHLRKGAVNDWRNLLTPEMNACLEAKIKRIIEPEFPELIEKWRQHGVFEPL</sequence>
<dbReference type="RefSeq" id="XP_003746503.1">
    <property type="nucleotide sequence ID" value="XM_003746455.1"/>
</dbReference>
<dbReference type="KEGG" id="goe:100898797"/>
<dbReference type="AlphaFoldDB" id="A0AAJ6VZI1"/>
<accession>A0AAJ6VZI1</accession>
<evidence type="ECO:0000256" key="2">
    <source>
        <dbReference type="ARBA" id="ARBA00022679"/>
    </source>
</evidence>
<proteinExistence type="inferred from homology"/>
<evidence type="ECO:0000259" key="3">
    <source>
        <dbReference type="Pfam" id="PF00685"/>
    </source>
</evidence>
<dbReference type="InterPro" id="IPR027417">
    <property type="entry name" value="P-loop_NTPase"/>
</dbReference>
<comment type="similarity">
    <text evidence="1">Belongs to the sulfotransferase 1 family.</text>
</comment>
<dbReference type="InterPro" id="IPR000863">
    <property type="entry name" value="Sulfotransferase_dom"/>
</dbReference>
<dbReference type="PANTHER" id="PTHR11783">
    <property type="entry name" value="SULFOTRANSFERASE SULT"/>
    <property type="match status" value="1"/>
</dbReference>
<evidence type="ECO:0000313" key="4">
    <source>
        <dbReference type="Proteomes" id="UP000694867"/>
    </source>
</evidence>
<evidence type="ECO:0000313" key="5">
    <source>
        <dbReference type="RefSeq" id="XP_003746503.1"/>
    </source>
</evidence>
<dbReference type="GeneID" id="100898797"/>
<dbReference type="Proteomes" id="UP000694867">
    <property type="component" value="Unplaced"/>
</dbReference>
<gene>
    <name evidence="5" type="primary">LOC100898797</name>
</gene>
<protein>
    <submittedName>
        <fullName evidence="5">Sulfotransferase 1C2</fullName>
    </submittedName>
</protein>
<evidence type="ECO:0000256" key="1">
    <source>
        <dbReference type="ARBA" id="ARBA00005771"/>
    </source>
</evidence>
<feature type="domain" description="Sulfotransferase" evidence="3">
    <location>
        <begin position="54"/>
        <end position="247"/>
    </location>
</feature>
<organism evidence="4 5">
    <name type="scientific">Galendromus occidentalis</name>
    <name type="common">western predatory mite</name>
    <dbReference type="NCBI Taxonomy" id="34638"/>
    <lineage>
        <taxon>Eukaryota</taxon>
        <taxon>Metazoa</taxon>
        <taxon>Ecdysozoa</taxon>
        <taxon>Arthropoda</taxon>
        <taxon>Chelicerata</taxon>
        <taxon>Arachnida</taxon>
        <taxon>Acari</taxon>
        <taxon>Parasitiformes</taxon>
        <taxon>Mesostigmata</taxon>
        <taxon>Gamasina</taxon>
        <taxon>Phytoseioidea</taxon>
        <taxon>Phytoseiidae</taxon>
        <taxon>Typhlodrominae</taxon>
        <taxon>Galendromus</taxon>
    </lineage>
</organism>
<dbReference type="Pfam" id="PF00685">
    <property type="entry name" value="Sulfotransfer_1"/>
    <property type="match status" value="1"/>
</dbReference>
<keyword evidence="2" id="KW-0808">Transferase</keyword>
<dbReference type="SUPFAM" id="SSF52540">
    <property type="entry name" value="P-loop containing nucleoside triphosphate hydrolases"/>
    <property type="match status" value="1"/>
</dbReference>
<dbReference type="Gene3D" id="3.40.50.300">
    <property type="entry name" value="P-loop containing nucleotide triphosphate hydrolases"/>
    <property type="match status" value="1"/>
</dbReference>
<name>A0AAJ6VZI1_9ACAR</name>